<dbReference type="OrthoDB" id="5179380at2"/>
<gene>
    <name evidence="8" type="primary">mlp9</name>
    <name evidence="8" type="ordered locus">AMIS_71530</name>
</gene>
<dbReference type="PANTHER" id="PTHR32089:SF112">
    <property type="entry name" value="LYSOZYME-LIKE PROTEIN-RELATED"/>
    <property type="match status" value="1"/>
</dbReference>
<dbReference type="KEGG" id="ams:AMIS_71530"/>
<dbReference type="Pfam" id="PF00015">
    <property type="entry name" value="MCPsignal"/>
    <property type="match status" value="1"/>
</dbReference>
<keyword evidence="9" id="KW-1185">Reference proteome</keyword>
<evidence type="ECO:0000256" key="2">
    <source>
        <dbReference type="ARBA" id="ARBA00022989"/>
    </source>
</evidence>
<evidence type="ECO:0000259" key="6">
    <source>
        <dbReference type="PROSITE" id="PS50111"/>
    </source>
</evidence>
<name>I0HH86_ACTM4</name>
<dbReference type="HOGENOM" id="CLU_942100_0_0_11"/>
<evidence type="ECO:0000313" key="9">
    <source>
        <dbReference type="Proteomes" id="UP000007882"/>
    </source>
</evidence>
<sequence>MSRNAGIPIASLDDAVRVVTDVCDRARGGDMEARVPPLGDAPEAAGLRTAVNGLLDQVDAFVREAGAASAAAAAGRFHRRFLDQGLNGVYRAAARQITHSNQVMSRTAAEFADAAQGRLRLADQLESAVLTVSEQVATAATEMGASANGLASFAREAVTDAERGLGTVSSLRSSSDEIRHAVDLINKVSAQTRLLALNATIEAARAGTAGLGFGVVAGEVKTLANETSASSEEIMRQVATVQQAAADAIGVLEAVTARIREMSDLVDGIARAVDGGPDLASGGLSQLAEVLQGEVSRFVTMIREA</sequence>
<dbReference type="InterPro" id="IPR003660">
    <property type="entry name" value="HAMP_dom"/>
</dbReference>
<dbReference type="GO" id="GO:0016020">
    <property type="term" value="C:membrane"/>
    <property type="evidence" value="ECO:0007669"/>
    <property type="project" value="InterPro"/>
</dbReference>
<organism evidence="8 9">
    <name type="scientific">Actinoplanes missouriensis (strain ATCC 14538 / DSM 43046 / CBS 188.64 / JCM 3121 / NBRC 102363 / NCIMB 12654 / NRRL B-3342 / UNCC 431)</name>
    <dbReference type="NCBI Taxonomy" id="512565"/>
    <lineage>
        <taxon>Bacteria</taxon>
        <taxon>Bacillati</taxon>
        <taxon>Actinomycetota</taxon>
        <taxon>Actinomycetes</taxon>
        <taxon>Micromonosporales</taxon>
        <taxon>Micromonosporaceae</taxon>
        <taxon>Actinoplanes</taxon>
    </lineage>
</organism>
<accession>I0HH86</accession>
<dbReference type="EMBL" id="AP012319">
    <property type="protein sequence ID" value="BAL92373.1"/>
    <property type="molecule type" value="Genomic_DNA"/>
</dbReference>
<dbReference type="STRING" id="512565.AMIS_71530"/>
<evidence type="ECO:0000256" key="5">
    <source>
        <dbReference type="PROSITE-ProRule" id="PRU00284"/>
    </source>
</evidence>
<evidence type="ECO:0000256" key="1">
    <source>
        <dbReference type="ARBA" id="ARBA00022692"/>
    </source>
</evidence>
<dbReference type="GO" id="GO:0007165">
    <property type="term" value="P:signal transduction"/>
    <property type="evidence" value="ECO:0007669"/>
    <property type="project" value="UniProtKB-KW"/>
</dbReference>
<evidence type="ECO:0000313" key="8">
    <source>
        <dbReference type="EMBL" id="BAL92373.1"/>
    </source>
</evidence>
<keyword evidence="1" id="KW-0812">Transmembrane</keyword>
<dbReference type="Gene3D" id="1.10.287.950">
    <property type="entry name" value="Methyl-accepting chemotaxis protein"/>
    <property type="match status" value="1"/>
</dbReference>
<dbReference type="PROSITE" id="PS50885">
    <property type="entry name" value="HAMP"/>
    <property type="match status" value="1"/>
</dbReference>
<dbReference type="PROSITE" id="PS50111">
    <property type="entry name" value="CHEMOTAXIS_TRANSDUC_2"/>
    <property type="match status" value="1"/>
</dbReference>
<dbReference type="Proteomes" id="UP000007882">
    <property type="component" value="Chromosome"/>
</dbReference>
<evidence type="ECO:0000256" key="3">
    <source>
        <dbReference type="ARBA" id="ARBA00023224"/>
    </source>
</evidence>
<dbReference type="SMART" id="SM00283">
    <property type="entry name" value="MA"/>
    <property type="match status" value="1"/>
</dbReference>
<feature type="domain" description="Methyl-accepting transducer" evidence="6">
    <location>
        <begin position="86"/>
        <end position="274"/>
    </location>
</feature>
<dbReference type="RefSeq" id="WP_014447258.1">
    <property type="nucleotide sequence ID" value="NC_017093.1"/>
</dbReference>
<evidence type="ECO:0000259" key="7">
    <source>
        <dbReference type="PROSITE" id="PS50885"/>
    </source>
</evidence>
<dbReference type="SUPFAM" id="SSF58104">
    <property type="entry name" value="Methyl-accepting chemotaxis protein (MCP) signaling domain"/>
    <property type="match status" value="1"/>
</dbReference>
<evidence type="ECO:0000256" key="4">
    <source>
        <dbReference type="ARBA" id="ARBA00029447"/>
    </source>
</evidence>
<keyword evidence="2" id="KW-0472">Membrane</keyword>
<feature type="domain" description="HAMP" evidence="7">
    <location>
        <begin position="10"/>
        <end position="63"/>
    </location>
</feature>
<comment type="similarity">
    <text evidence="4">Belongs to the methyl-accepting chemotaxis (MCP) protein family.</text>
</comment>
<dbReference type="InterPro" id="IPR004089">
    <property type="entry name" value="MCPsignal_dom"/>
</dbReference>
<keyword evidence="2" id="KW-1133">Transmembrane helix</keyword>
<proteinExistence type="inferred from homology"/>
<dbReference type="eggNOG" id="COG0840">
    <property type="taxonomic scope" value="Bacteria"/>
</dbReference>
<reference evidence="8 9" key="1">
    <citation type="submission" date="2012-02" db="EMBL/GenBank/DDBJ databases">
        <title>Complete genome sequence of Actinoplanes missouriensis 431 (= NBRC 102363).</title>
        <authorList>
            <person name="Ohnishi Y."/>
            <person name="Ishikawa J."/>
            <person name="Sekine M."/>
            <person name="Hosoyama A."/>
            <person name="Harada T."/>
            <person name="Narita H."/>
            <person name="Hata T."/>
            <person name="Konno Y."/>
            <person name="Tutikane K."/>
            <person name="Fujita N."/>
            <person name="Horinouchi S."/>
            <person name="Hayakawa M."/>
        </authorList>
    </citation>
    <scope>NUCLEOTIDE SEQUENCE [LARGE SCALE GENOMIC DNA]</scope>
    <source>
        <strain evidence="9">ATCC 14538 / DSM 43046 / CBS 188.64 / JCM 3121 / NBRC 102363 / NCIMB 12654 / NRRL B-3342 / UNCC 431</strain>
    </source>
</reference>
<dbReference type="AlphaFoldDB" id="I0HH86"/>
<dbReference type="PANTHER" id="PTHR32089">
    <property type="entry name" value="METHYL-ACCEPTING CHEMOTAXIS PROTEIN MCPB"/>
    <property type="match status" value="1"/>
</dbReference>
<keyword evidence="3 5" id="KW-0807">Transducer</keyword>
<protein>
    <submittedName>
        <fullName evidence="8">Putative methyl-accepting chemotaxis protein</fullName>
    </submittedName>
</protein>
<dbReference type="PATRIC" id="fig|512565.3.peg.7160"/>